<evidence type="ECO:0000313" key="1">
    <source>
        <dbReference type="EMBL" id="CAE0574541.1"/>
    </source>
</evidence>
<reference evidence="1" key="1">
    <citation type="submission" date="2021-01" db="EMBL/GenBank/DDBJ databases">
        <authorList>
            <person name="Corre E."/>
            <person name="Pelletier E."/>
            <person name="Niang G."/>
            <person name="Scheremetjew M."/>
            <person name="Finn R."/>
            <person name="Kale V."/>
            <person name="Holt S."/>
            <person name="Cochrane G."/>
            <person name="Meng A."/>
            <person name="Brown T."/>
            <person name="Cohen L."/>
        </authorList>
    </citation>
    <scope>NUCLEOTIDE SEQUENCE</scope>
    <source>
        <strain evidence="1">SPMC142</strain>
    </source>
</reference>
<dbReference type="AlphaFoldDB" id="A0A7S3T5J8"/>
<protein>
    <submittedName>
        <fullName evidence="1">Uncharacterized protein</fullName>
    </submittedName>
</protein>
<dbReference type="PANTHER" id="PTHR43336">
    <property type="entry name" value="OXYGEN SENSOR HISTIDINE KINASE RESPONSE REGULATOR DEVS/DOSS"/>
    <property type="match status" value="1"/>
</dbReference>
<gene>
    <name evidence="1" type="ORF">SACU0126_LOCUS22299</name>
</gene>
<organism evidence="1">
    <name type="scientific">Strombidinopsis acuminata</name>
    <dbReference type="NCBI Taxonomy" id="141414"/>
    <lineage>
        <taxon>Eukaryota</taxon>
        <taxon>Sar</taxon>
        <taxon>Alveolata</taxon>
        <taxon>Ciliophora</taxon>
        <taxon>Intramacronucleata</taxon>
        <taxon>Spirotrichea</taxon>
        <taxon>Choreotrichia</taxon>
        <taxon>Choreotrichida</taxon>
        <taxon>Strombidinopsidae</taxon>
        <taxon>Strombidinopsis</taxon>
    </lineage>
</organism>
<accession>A0A7S3T5J8</accession>
<sequence>MTRGVEHIFTVDHDFVSIASQKKKDFVDIFDKALRFYFEGDWLNAQQNFAIALNFQMNDGPSKFLINLIDKNKGLQPDDWKGYRDIDKKEDPPAIEFVQKNNDYDLLDDEQQSMNDGESN</sequence>
<name>A0A7S3T5J8_9SPIT</name>
<dbReference type="PANTHER" id="PTHR43336:SF3">
    <property type="entry name" value="GUANYLATE CYCLASE DOMAIN-CONTAINING PROTEIN"/>
    <property type="match status" value="1"/>
</dbReference>
<dbReference type="EMBL" id="HBIQ01069903">
    <property type="protein sequence ID" value="CAE0574541.1"/>
    <property type="molecule type" value="Transcribed_RNA"/>
</dbReference>
<proteinExistence type="predicted"/>